<evidence type="ECO:0000256" key="3">
    <source>
        <dbReference type="ARBA" id="ARBA00022448"/>
    </source>
</evidence>
<feature type="transmembrane region" description="Helical" evidence="10">
    <location>
        <begin position="897"/>
        <end position="913"/>
    </location>
</feature>
<dbReference type="Pfam" id="PF00664">
    <property type="entry name" value="ABC_membrane"/>
    <property type="match status" value="2"/>
</dbReference>
<dbReference type="InterPro" id="IPR050173">
    <property type="entry name" value="ABC_transporter_C-like"/>
</dbReference>
<keyword evidence="5" id="KW-0677">Repeat</keyword>
<dbReference type="CDD" id="cd03244">
    <property type="entry name" value="ABCC_MRP_domain2"/>
    <property type="match status" value="1"/>
</dbReference>
<feature type="domain" description="ABC transporter" evidence="11">
    <location>
        <begin position="1144"/>
        <end position="1378"/>
    </location>
</feature>
<keyword evidence="3" id="KW-0813">Transport</keyword>
<dbReference type="WBParaSite" id="TREG1_51430.3">
    <property type="protein sequence ID" value="TREG1_51430.3"/>
    <property type="gene ID" value="TREG1_51430"/>
</dbReference>
<protein>
    <submittedName>
        <fullName evidence="14">Uncharacterized protein</fullName>
    </submittedName>
</protein>
<dbReference type="GO" id="GO:0016020">
    <property type="term" value="C:membrane"/>
    <property type="evidence" value="ECO:0007669"/>
    <property type="project" value="UniProtKB-SubCell"/>
</dbReference>
<evidence type="ECO:0000259" key="12">
    <source>
        <dbReference type="PROSITE" id="PS50929"/>
    </source>
</evidence>
<dbReference type="InterPro" id="IPR003439">
    <property type="entry name" value="ABC_transporter-like_ATP-bd"/>
</dbReference>
<dbReference type="GO" id="GO:0016887">
    <property type="term" value="F:ATP hydrolysis activity"/>
    <property type="evidence" value="ECO:0007669"/>
    <property type="project" value="InterPro"/>
</dbReference>
<evidence type="ECO:0000256" key="6">
    <source>
        <dbReference type="ARBA" id="ARBA00022741"/>
    </source>
</evidence>
<feature type="transmembrane region" description="Helical" evidence="10">
    <location>
        <begin position="949"/>
        <end position="978"/>
    </location>
</feature>
<name>A0AA85JZQ1_TRIRE</name>
<dbReference type="CDD" id="cd18579">
    <property type="entry name" value="ABC_6TM_ABCC_D1"/>
    <property type="match status" value="1"/>
</dbReference>
<feature type="domain" description="ABC transmembrane type-1" evidence="12">
    <location>
        <begin position="85"/>
        <end position="367"/>
    </location>
</feature>
<evidence type="ECO:0000256" key="8">
    <source>
        <dbReference type="ARBA" id="ARBA00022989"/>
    </source>
</evidence>
<dbReference type="GO" id="GO:0005524">
    <property type="term" value="F:ATP binding"/>
    <property type="evidence" value="ECO:0007669"/>
    <property type="project" value="UniProtKB-KW"/>
</dbReference>
<feature type="transmembrane region" description="Helical" evidence="10">
    <location>
        <begin position="865"/>
        <end position="885"/>
    </location>
</feature>
<evidence type="ECO:0000313" key="14">
    <source>
        <dbReference type="WBParaSite" id="TREG1_51430.3"/>
    </source>
</evidence>
<evidence type="ECO:0000256" key="10">
    <source>
        <dbReference type="SAM" id="Phobius"/>
    </source>
</evidence>
<dbReference type="InterPro" id="IPR027417">
    <property type="entry name" value="P-loop_NTPase"/>
</dbReference>
<dbReference type="InterPro" id="IPR011527">
    <property type="entry name" value="ABC1_TM_dom"/>
</dbReference>
<keyword evidence="6" id="KW-0547">Nucleotide-binding</keyword>
<evidence type="ECO:0000256" key="4">
    <source>
        <dbReference type="ARBA" id="ARBA00022692"/>
    </source>
</evidence>
<accession>A0AA85JZQ1</accession>
<comment type="similarity">
    <text evidence="2">Belongs to the ABC transporter superfamily. ABCC family. Conjugate transporter (TC 3.A.1.208) subfamily.</text>
</comment>
<keyword evidence="7" id="KW-0067">ATP-binding</keyword>
<feature type="transmembrane region" description="Helical" evidence="10">
    <location>
        <begin position="804"/>
        <end position="824"/>
    </location>
</feature>
<dbReference type="SUPFAM" id="SSF52540">
    <property type="entry name" value="P-loop containing nucleoside triphosphate hydrolases"/>
    <property type="match status" value="2"/>
</dbReference>
<keyword evidence="9 10" id="KW-0472">Membrane</keyword>
<evidence type="ECO:0000256" key="1">
    <source>
        <dbReference type="ARBA" id="ARBA00004141"/>
    </source>
</evidence>
<evidence type="ECO:0000256" key="9">
    <source>
        <dbReference type="ARBA" id="ARBA00023136"/>
    </source>
</evidence>
<feature type="transmembrane region" description="Helical" evidence="10">
    <location>
        <begin position="121"/>
        <end position="141"/>
    </location>
</feature>
<dbReference type="InterPro" id="IPR003593">
    <property type="entry name" value="AAA+_ATPase"/>
</dbReference>
<keyword evidence="4 10" id="KW-0812">Transmembrane</keyword>
<evidence type="ECO:0000313" key="13">
    <source>
        <dbReference type="Proteomes" id="UP000050795"/>
    </source>
</evidence>
<comment type="subcellular location">
    <subcellularLocation>
        <location evidence="1">Membrane</location>
        <topology evidence="1">Multi-pass membrane protein</topology>
    </subcellularLocation>
</comment>
<dbReference type="SUPFAM" id="SSF90123">
    <property type="entry name" value="ABC transporter transmembrane region"/>
    <property type="match status" value="2"/>
</dbReference>
<dbReference type="Gene3D" id="1.20.1560.10">
    <property type="entry name" value="ABC transporter type 1, transmembrane domain"/>
    <property type="match status" value="2"/>
</dbReference>
<dbReference type="InterPro" id="IPR017871">
    <property type="entry name" value="ABC_transporter-like_CS"/>
</dbReference>
<dbReference type="PROSITE" id="PS00211">
    <property type="entry name" value="ABC_TRANSPORTER_1"/>
    <property type="match status" value="1"/>
</dbReference>
<proteinExistence type="inferred from homology"/>
<dbReference type="InterPro" id="IPR044746">
    <property type="entry name" value="ABCC_6TM_D1"/>
</dbReference>
<feature type="transmembrane region" description="Helical" evidence="10">
    <location>
        <begin position="1054"/>
        <end position="1074"/>
    </location>
</feature>
<dbReference type="SMART" id="SM00382">
    <property type="entry name" value="AAA"/>
    <property type="match status" value="2"/>
</dbReference>
<dbReference type="InterPro" id="IPR036640">
    <property type="entry name" value="ABC1_TM_sf"/>
</dbReference>
<feature type="transmembrane region" description="Helical" evidence="10">
    <location>
        <begin position="345"/>
        <end position="365"/>
    </location>
</feature>
<evidence type="ECO:0000256" key="2">
    <source>
        <dbReference type="ARBA" id="ARBA00009726"/>
    </source>
</evidence>
<dbReference type="CDD" id="cd03250">
    <property type="entry name" value="ABCC_MRP_domain1"/>
    <property type="match status" value="1"/>
</dbReference>
<dbReference type="PANTHER" id="PTHR24223:SF456">
    <property type="entry name" value="MULTIDRUG RESISTANCE-ASSOCIATED PROTEIN LETHAL(2)03659"/>
    <property type="match status" value="1"/>
</dbReference>
<evidence type="ECO:0000259" key="11">
    <source>
        <dbReference type="PROSITE" id="PS50893"/>
    </source>
</evidence>
<evidence type="ECO:0000256" key="7">
    <source>
        <dbReference type="ARBA" id="ARBA00022840"/>
    </source>
</evidence>
<dbReference type="FunFam" id="3.40.50.300:FF:000973">
    <property type="entry name" value="Multidrug resistance-associated protein 4"/>
    <property type="match status" value="1"/>
</dbReference>
<feature type="transmembrane region" description="Helical" evidence="10">
    <location>
        <begin position="212"/>
        <end position="238"/>
    </location>
</feature>
<organism evidence="13 14">
    <name type="scientific">Trichobilharzia regenti</name>
    <name type="common">Nasal bird schistosome</name>
    <dbReference type="NCBI Taxonomy" id="157069"/>
    <lineage>
        <taxon>Eukaryota</taxon>
        <taxon>Metazoa</taxon>
        <taxon>Spiralia</taxon>
        <taxon>Lophotrochozoa</taxon>
        <taxon>Platyhelminthes</taxon>
        <taxon>Trematoda</taxon>
        <taxon>Digenea</taxon>
        <taxon>Strigeidida</taxon>
        <taxon>Schistosomatoidea</taxon>
        <taxon>Schistosomatidae</taxon>
        <taxon>Trichobilharzia</taxon>
    </lineage>
</organism>
<keyword evidence="13" id="KW-1185">Reference proteome</keyword>
<dbReference type="PROSITE" id="PS50929">
    <property type="entry name" value="ABC_TM1F"/>
    <property type="match status" value="2"/>
</dbReference>
<dbReference type="Pfam" id="PF00005">
    <property type="entry name" value="ABC_tran"/>
    <property type="match status" value="2"/>
</dbReference>
<feature type="domain" description="ABC transmembrane type-1" evidence="12">
    <location>
        <begin position="808"/>
        <end position="1107"/>
    </location>
</feature>
<dbReference type="FunFam" id="1.20.1560.10:FF:000014">
    <property type="entry name" value="Multidrug resistance-associated protein member 4"/>
    <property type="match status" value="1"/>
</dbReference>
<keyword evidence="8 10" id="KW-1133">Transmembrane helix</keyword>
<dbReference type="Gene3D" id="3.40.50.300">
    <property type="entry name" value="P-loop containing nucleotide triphosphate hydrolases"/>
    <property type="match status" value="2"/>
</dbReference>
<dbReference type="FunFam" id="3.40.50.300:FF:000163">
    <property type="entry name" value="Multidrug resistance-associated protein member 4"/>
    <property type="match status" value="1"/>
</dbReference>
<dbReference type="Proteomes" id="UP000050795">
    <property type="component" value="Unassembled WGS sequence"/>
</dbReference>
<dbReference type="PANTHER" id="PTHR24223">
    <property type="entry name" value="ATP-BINDING CASSETTE SUB-FAMILY C"/>
    <property type="match status" value="1"/>
</dbReference>
<evidence type="ECO:0000256" key="5">
    <source>
        <dbReference type="ARBA" id="ARBA00022737"/>
    </source>
</evidence>
<feature type="domain" description="ABC transporter" evidence="11">
    <location>
        <begin position="407"/>
        <end position="630"/>
    </location>
</feature>
<dbReference type="GO" id="GO:0140359">
    <property type="term" value="F:ABC-type transporter activity"/>
    <property type="evidence" value="ECO:0007669"/>
    <property type="project" value="InterPro"/>
</dbReference>
<feature type="transmembrane region" description="Helical" evidence="10">
    <location>
        <begin position="314"/>
        <end position="333"/>
    </location>
</feature>
<dbReference type="PROSITE" id="PS50893">
    <property type="entry name" value="ABC_TRANSPORTER_2"/>
    <property type="match status" value="2"/>
</dbReference>
<reference evidence="13" key="1">
    <citation type="submission" date="2022-06" db="EMBL/GenBank/DDBJ databases">
        <authorList>
            <person name="Berger JAMES D."/>
            <person name="Berger JAMES D."/>
        </authorList>
    </citation>
    <scope>NUCLEOTIDE SEQUENCE [LARGE SCALE GENOMIC DNA]</scope>
</reference>
<reference evidence="14" key="2">
    <citation type="submission" date="2023-11" db="UniProtKB">
        <authorList>
            <consortium name="WormBaseParasite"/>
        </authorList>
    </citation>
    <scope>IDENTIFICATION</scope>
</reference>
<feature type="transmembrane region" description="Helical" evidence="10">
    <location>
        <begin position="185"/>
        <end position="206"/>
    </location>
</feature>
<sequence length="1431" mass="161892">MEKKYLGSPYERANIISKLLHIWLNPLFALSIKSPLTLRDIYPSPVKERAEYNTEKLEKQWEVESSRRNPNLFWAVIRSSRADILLSGLCMAVEFVSGTVKPVILQEALWGFQNLKDREHLIKATVFSTVFVLNTLLSVVVRQTSFWITYRLGARLRVSASGLIFKKVLRLNQKALAGSTTGQIINLLSIDIQSFELAFVFLHYIWMGILQAFVVFGLMARITVIPSLLAVGVIFLLIPMQSEFNRRYARTKFRIAKVTDHRVRILSDIIAGIRLIKFNVWENAFTKLVHSYRSKEAKLIMRARIFQAFRFSQLIFQIKLAMLVLIASALLLHKGEGDPEALKSYQIYALMSFITSLYYSITLFMPMAIEQLHLAYISCKRISAFLLLPETEGGHLPQIKDSSLTTIEFTDVYSQWQSDTRSYTLKDISFKASGHELIGVIGSVGSGKSSLLQTILGELPYLSGDIVRSGSVAYLPQVSWIFPGTIRENVISNLPFEPERYAAVLKVTSLDADLSRFPNGDKTYISERGGSLSGGQKARIALARVAYSRQQILLLDDPLAAVDARVSNHLFKECICDFMSDKLRLLVTHQHQLLPFMDKILILREGELIFFGTYSDLQARNLQLDDFVCSQTDQQKGNTTFKEENYNNLSDEIGVTFEGFNRQLSRSHRDYEPYRLDSCYAIAQSPSKLDDYVHDDMVFLSLPTIHKNSPGNSLPENRSYFRTSWRKKFRTLSTSKSVKSQEIDETNLNDEFTVVEDEMNNVNAYMGDIPEDALSDANGTGEKLRHGTVGWKTYLAFGRLSDSYFCVVFVLLMFIFTIVLFALFDVWLSRWIHIVDNRNTTSNSMPVNYSSNTGTWNLEDNFVNLYILLILTVLLVFFGASRTLLFFRQMTNVAKRLHVLMLKACLSTRILFFESNPSGRILNRFSKDIGQIDDYLPTNIHDFLQCLTLVINFSVVTIITSYWVIIPVVPLFIFFWLIRKRYIHMSRDIRRIEAVARSPVFSWVNVTLQGLPCLRAARNEFYHLDTFYDAVNSHTSVFYVNLAAALWLSVRLDILCTLFIASVLIICVAVGLLADISGANVGLMITYSSSLIGLFQWCVRQSAEVENQMVSVERAVEYVDLEPEITEPPELPPPDANWPAYGHIKFDNFGMRYGSTNNWALKNINLDIKPGSKVGIVGRTGAGKSSLISALFRLVEGEQGSVIIDNVDIKHLKLESLRKRISVIPQDPIMFTGTIRTNMDPLNEETDESLWNALERVNLDKTVRNLSGGLDAFISEGGSNFSTGQRQLLALARAILSGNRILVIDEATSNIDPGTDAVIQHTLRNVFKDCTVLTVAHRLRTVIDSEMLVVMEGGEVVESDHPHILLNPNLAKADKRDYELGIKNLPTSNDIQITSNGFLANLVKQCGPTESANLVQIARKSYIELLNRKND</sequence>